<dbReference type="Pfam" id="PF00143">
    <property type="entry name" value="Interferon"/>
    <property type="match status" value="1"/>
</dbReference>
<keyword evidence="3" id="KW-0964">Secreted</keyword>
<reference evidence="6" key="1">
    <citation type="submission" date="2025-08" db="UniProtKB">
        <authorList>
            <consortium name="Ensembl"/>
        </authorList>
    </citation>
    <scope>IDENTIFICATION</scope>
</reference>
<evidence type="ECO:0000256" key="1">
    <source>
        <dbReference type="ARBA" id="ARBA00004613"/>
    </source>
</evidence>
<dbReference type="GO" id="GO:0005615">
    <property type="term" value="C:extracellular space"/>
    <property type="evidence" value="ECO:0007669"/>
    <property type="project" value="UniProtKB-KW"/>
</dbReference>
<name>A0A3Q3W021_MOLML</name>
<dbReference type="STRING" id="94237.ENSMMOP00000001694"/>
<organism evidence="6 7">
    <name type="scientific">Mola mola</name>
    <name type="common">Ocean sunfish</name>
    <name type="synonym">Tetraodon mola</name>
    <dbReference type="NCBI Taxonomy" id="94237"/>
    <lineage>
        <taxon>Eukaryota</taxon>
        <taxon>Metazoa</taxon>
        <taxon>Chordata</taxon>
        <taxon>Craniata</taxon>
        <taxon>Vertebrata</taxon>
        <taxon>Euteleostomi</taxon>
        <taxon>Actinopterygii</taxon>
        <taxon>Neopterygii</taxon>
        <taxon>Teleostei</taxon>
        <taxon>Neoteleostei</taxon>
        <taxon>Acanthomorphata</taxon>
        <taxon>Eupercaria</taxon>
        <taxon>Tetraodontiformes</taxon>
        <taxon>Molidae</taxon>
        <taxon>Mola</taxon>
    </lineage>
</organism>
<dbReference type="OMA" id="HAVMSAN"/>
<dbReference type="AlphaFoldDB" id="A0A3Q3W021"/>
<proteinExistence type="predicted"/>
<dbReference type="Ensembl" id="ENSMMOT00000001726.1">
    <property type="protein sequence ID" value="ENSMMOP00000001694.1"/>
    <property type="gene ID" value="ENSMMOG00000001423.1"/>
</dbReference>
<evidence type="ECO:0000256" key="5">
    <source>
        <dbReference type="ARBA" id="ARBA00023157"/>
    </source>
</evidence>
<evidence type="ECO:0000313" key="6">
    <source>
        <dbReference type="Ensembl" id="ENSMMOP00000001694.1"/>
    </source>
</evidence>
<evidence type="ECO:0000256" key="4">
    <source>
        <dbReference type="ARBA" id="ARBA00023118"/>
    </source>
</evidence>
<keyword evidence="5" id="KW-1015">Disulfide bond</keyword>
<keyword evidence="4" id="KW-0051">Antiviral defense</keyword>
<evidence type="ECO:0000313" key="7">
    <source>
        <dbReference type="Proteomes" id="UP000261620"/>
    </source>
</evidence>
<dbReference type="InterPro" id="IPR009079">
    <property type="entry name" value="4_helix_cytokine-like_core"/>
</dbReference>
<reference evidence="6" key="2">
    <citation type="submission" date="2025-09" db="UniProtKB">
        <authorList>
            <consortium name="Ensembl"/>
        </authorList>
    </citation>
    <scope>IDENTIFICATION</scope>
</reference>
<accession>A0A3Q3W021</accession>
<keyword evidence="2" id="KW-0202">Cytokine</keyword>
<dbReference type="Gene3D" id="1.20.1250.10">
    <property type="match status" value="1"/>
</dbReference>
<protein>
    <submittedName>
        <fullName evidence="6">Uncharacterized protein</fullName>
    </submittedName>
</protein>
<dbReference type="SUPFAM" id="SSF47266">
    <property type="entry name" value="4-helical cytokines"/>
    <property type="match status" value="1"/>
</dbReference>
<dbReference type="Proteomes" id="UP000261620">
    <property type="component" value="Unplaced"/>
</dbReference>
<sequence length="198" mass="22916">SVSWRGWEVFGLSPVLGCDWLSHYGRLSNNSLTFIRLMGGQLTEQESPVPFPKKLYKRIHNAEVESQLVFIRDSLKLMSRLWLRLYHHDNLPSLNWDTKKIEHFLIVILRQMDSVDTCVSLRADTSTPQNSKLSKYFRKLERSTLHPKGGSTASWELIRRETKLHLDQLDLLFSSIKGRSSAHQTCKRRSCVASTFLS</sequence>
<dbReference type="GO" id="GO:0051607">
    <property type="term" value="P:defense response to virus"/>
    <property type="evidence" value="ECO:0007669"/>
    <property type="project" value="UniProtKB-KW"/>
</dbReference>
<evidence type="ECO:0000256" key="2">
    <source>
        <dbReference type="ARBA" id="ARBA00022514"/>
    </source>
</evidence>
<dbReference type="GO" id="GO:0005126">
    <property type="term" value="F:cytokine receptor binding"/>
    <property type="evidence" value="ECO:0007669"/>
    <property type="project" value="InterPro"/>
</dbReference>
<comment type="subcellular location">
    <subcellularLocation>
        <location evidence="1">Secreted</location>
    </subcellularLocation>
</comment>
<evidence type="ECO:0000256" key="3">
    <source>
        <dbReference type="ARBA" id="ARBA00022525"/>
    </source>
</evidence>
<keyword evidence="7" id="KW-1185">Reference proteome</keyword>
<dbReference type="InterPro" id="IPR000471">
    <property type="entry name" value="Interferon_alpha/beta/delta"/>
</dbReference>
<dbReference type="GO" id="GO:0005125">
    <property type="term" value="F:cytokine activity"/>
    <property type="evidence" value="ECO:0007669"/>
    <property type="project" value="UniProtKB-KW"/>
</dbReference>